<dbReference type="AlphaFoldDB" id="A0A840TIP9"/>
<dbReference type="EMBL" id="JACHGF010000001">
    <property type="protein sequence ID" value="MBB5282815.1"/>
    <property type="molecule type" value="Genomic_DNA"/>
</dbReference>
<evidence type="ECO:0000313" key="2">
    <source>
        <dbReference type="Proteomes" id="UP000557307"/>
    </source>
</evidence>
<dbReference type="Proteomes" id="UP000557307">
    <property type="component" value="Unassembled WGS sequence"/>
</dbReference>
<evidence type="ECO:0000313" key="1">
    <source>
        <dbReference type="EMBL" id="MBB5282815.1"/>
    </source>
</evidence>
<name>A0A840TIP9_9BACT</name>
<proteinExistence type="predicted"/>
<gene>
    <name evidence="1" type="ORF">HNQ92_000936</name>
</gene>
<organism evidence="1 2">
    <name type="scientific">Rhabdobacter roseus</name>
    <dbReference type="NCBI Taxonomy" id="1655419"/>
    <lineage>
        <taxon>Bacteria</taxon>
        <taxon>Pseudomonadati</taxon>
        <taxon>Bacteroidota</taxon>
        <taxon>Cytophagia</taxon>
        <taxon>Cytophagales</taxon>
        <taxon>Cytophagaceae</taxon>
        <taxon>Rhabdobacter</taxon>
    </lineage>
</organism>
<reference evidence="1 2" key="1">
    <citation type="submission" date="2020-08" db="EMBL/GenBank/DDBJ databases">
        <title>Genomic Encyclopedia of Type Strains, Phase IV (KMG-IV): sequencing the most valuable type-strain genomes for metagenomic binning, comparative biology and taxonomic classification.</title>
        <authorList>
            <person name="Goeker M."/>
        </authorList>
    </citation>
    <scope>NUCLEOTIDE SEQUENCE [LARGE SCALE GENOMIC DNA]</scope>
    <source>
        <strain evidence="1 2">DSM 105074</strain>
    </source>
</reference>
<sequence>MKEPAEFIDSYWLNASLFALYDKNLGIATTHLLQALQITKGTLPATTQDDWWRYAAVTVRLGYGQAILDALQEHGYDLLLRPYYVAIQSLLVKDSNAFLDSIAVEIREVAADLAERIRRYM</sequence>
<protein>
    <submittedName>
        <fullName evidence="1">Uncharacterized protein</fullName>
    </submittedName>
</protein>
<accession>A0A840TIP9</accession>
<comment type="caution">
    <text evidence="1">The sequence shown here is derived from an EMBL/GenBank/DDBJ whole genome shotgun (WGS) entry which is preliminary data.</text>
</comment>
<keyword evidence="2" id="KW-1185">Reference proteome</keyword>